<dbReference type="RefSeq" id="WP_263543663.1">
    <property type="nucleotide sequence ID" value="NZ_JAOVZO020000001.1"/>
</dbReference>
<feature type="signal peptide" evidence="1">
    <location>
        <begin position="1"/>
        <end position="24"/>
    </location>
</feature>
<dbReference type="Proteomes" id="UP001139971">
    <property type="component" value="Unassembled WGS sequence"/>
</dbReference>
<comment type="caution">
    <text evidence="2">The sequence shown here is derived from an EMBL/GenBank/DDBJ whole genome shotgun (WGS) entry which is preliminary data.</text>
</comment>
<evidence type="ECO:0000313" key="3">
    <source>
        <dbReference type="Proteomes" id="UP001139971"/>
    </source>
</evidence>
<organism evidence="2 3">
    <name type="scientific">Tahibacter soli</name>
    <dbReference type="NCBI Taxonomy" id="2983605"/>
    <lineage>
        <taxon>Bacteria</taxon>
        <taxon>Pseudomonadati</taxon>
        <taxon>Pseudomonadota</taxon>
        <taxon>Gammaproteobacteria</taxon>
        <taxon>Lysobacterales</taxon>
        <taxon>Rhodanobacteraceae</taxon>
        <taxon>Tahibacter</taxon>
    </lineage>
</organism>
<feature type="chain" id="PRO_5040774512" description="DUF4440 domain-containing protein" evidence="1">
    <location>
        <begin position="25"/>
        <end position="287"/>
    </location>
</feature>
<protein>
    <recommendedName>
        <fullName evidence="4">DUF4440 domain-containing protein</fullName>
    </recommendedName>
</protein>
<evidence type="ECO:0000256" key="1">
    <source>
        <dbReference type="SAM" id="SignalP"/>
    </source>
</evidence>
<dbReference type="Gene3D" id="3.10.450.50">
    <property type="match status" value="1"/>
</dbReference>
<sequence>MNCVLWQRAALLCIGFSMAGAAGAANTAQARVDDLAAAERAFAAEAQVVGVRGAFVKHLAADAWLLRPQPVRAKAWFDAHPGGPGTLRWGPEYAEIAASGDFGYTYGPWNSETPEGEKAAGHFFSVWKRGADGVWRNALDHGVSHGPVVLDASLTLRAPGAALPERLAIDALDAARTSLHAADDALNGDTAQAALAQCSSAEVRLFEEGKMPQVTSAPPAASVAPSGLRRVGSDLAASGDLAYTVGGRADARADAPGGYVRMWRRDAARGWLLVAALATAPDEPRKR</sequence>
<dbReference type="AlphaFoldDB" id="A0A9X3YHR3"/>
<keyword evidence="1" id="KW-0732">Signal</keyword>
<dbReference type="InterPro" id="IPR032710">
    <property type="entry name" value="NTF2-like_dom_sf"/>
</dbReference>
<evidence type="ECO:0008006" key="4">
    <source>
        <dbReference type="Google" id="ProtNLM"/>
    </source>
</evidence>
<dbReference type="SUPFAM" id="SSF54427">
    <property type="entry name" value="NTF2-like"/>
    <property type="match status" value="1"/>
</dbReference>
<keyword evidence="3" id="KW-1185">Reference proteome</keyword>
<reference evidence="2" key="1">
    <citation type="submission" date="2023-02" db="EMBL/GenBank/DDBJ databases">
        <title>Tahibacter soli sp. nov. isolated from soil.</title>
        <authorList>
            <person name="Baek J.H."/>
            <person name="Lee J.K."/>
            <person name="Choi D.G."/>
            <person name="Jeon C.O."/>
        </authorList>
    </citation>
    <scope>NUCLEOTIDE SEQUENCE</scope>
    <source>
        <strain evidence="2">BL</strain>
    </source>
</reference>
<evidence type="ECO:0000313" key="2">
    <source>
        <dbReference type="EMBL" id="MDC8011315.1"/>
    </source>
</evidence>
<dbReference type="EMBL" id="JAOVZO020000001">
    <property type="protein sequence ID" value="MDC8011315.1"/>
    <property type="molecule type" value="Genomic_DNA"/>
</dbReference>
<name>A0A9X3YHR3_9GAMM</name>
<proteinExistence type="predicted"/>
<accession>A0A9X3YHR3</accession>
<gene>
    <name evidence="2" type="ORF">OD750_002005</name>
</gene>